<accession>A0A6J6UL78</accession>
<evidence type="ECO:0000313" key="7">
    <source>
        <dbReference type="EMBL" id="CAB4760512.1"/>
    </source>
</evidence>
<dbReference type="AlphaFoldDB" id="A0A6J6UL78"/>
<feature type="transmembrane region" description="Helical" evidence="5">
    <location>
        <begin position="133"/>
        <end position="155"/>
    </location>
</feature>
<evidence type="ECO:0000256" key="3">
    <source>
        <dbReference type="ARBA" id="ARBA00022989"/>
    </source>
</evidence>
<dbReference type="GO" id="GO:0016020">
    <property type="term" value="C:membrane"/>
    <property type="evidence" value="ECO:0007669"/>
    <property type="project" value="UniProtKB-SubCell"/>
</dbReference>
<evidence type="ECO:0000256" key="2">
    <source>
        <dbReference type="ARBA" id="ARBA00022692"/>
    </source>
</evidence>
<reference evidence="7" key="1">
    <citation type="submission" date="2020-05" db="EMBL/GenBank/DDBJ databases">
        <authorList>
            <person name="Chiriac C."/>
            <person name="Salcher M."/>
            <person name="Ghai R."/>
            <person name="Kavagutti S V."/>
        </authorList>
    </citation>
    <scope>NUCLEOTIDE SEQUENCE</scope>
</reference>
<feature type="transmembrane region" description="Helical" evidence="5">
    <location>
        <begin position="296"/>
        <end position="315"/>
    </location>
</feature>
<keyword evidence="2 5" id="KW-0812">Transmembrane</keyword>
<feature type="transmembrane region" description="Helical" evidence="5">
    <location>
        <begin position="220"/>
        <end position="241"/>
    </location>
</feature>
<feature type="transmembrane region" description="Helical" evidence="5">
    <location>
        <begin position="47"/>
        <end position="66"/>
    </location>
</feature>
<proteinExistence type="predicted"/>
<keyword evidence="3 5" id="KW-1133">Transmembrane helix</keyword>
<evidence type="ECO:0000259" key="6">
    <source>
        <dbReference type="PROSITE" id="PS50850"/>
    </source>
</evidence>
<dbReference type="Gene3D" id="1.20.1250.20">
    <property type="entry name" value="MFS general substrate transporter like domains"/>
    <property type="match status" value="2"/>
</dbReference>
<dbReference type="GO" id="GO:0022857">
    <property type="term" value="F:transmembrane transporter activity"/>
    <property type="evidence" value="ECO:0007669"/>
    <property type="project" value="InterPro"/>
</dbReference>
<feature type="transmembrane region" description="Helical" evidence="5">
    <location>
        <begin position="99"/>
        <end position="121"/>
    </location>
</feature>
<dbReference type="InterPro" id="IPR011701">
    <property type="entry name" value="MFS"/>
</dbReference>
<dbReference type="InterPro" id="IPR005829">
    <property type="entry name" value="Sugar_transporter_CS"/>
</dbReference>
<dbReference type="EMBL" id="CAEZZF010000137">
    <property type="protein sequence ID" value="CAB4760512.1"/>
    <property type="molecule type" value="Genomic_DNA"/>
</dbReference>
<sequence length="499" mass="52825">MTKKIHPLTLPAIALSLMTVISAVAGLNVALPSIARDLGATQTQLTWIVDAYTVVFAGLLLISGALSDRFGRKNGLVFGLLIYLVVATYGLFVDSVGHLIILRAVMGIGAAFIMPSTLSVITTSFPPEDRSRAVGVWVGVAGGGAFIGLFGSAFLMRYYSWHSFFALNITLALLGLLGALTVVPNSVDTTGKKLDVAGGLISIALVGGLVYAIIEGAELGWSSAHAIAGFAVTAIALPTFIRVELSKDAPLLDPRLFANRGFSMGALSIMLQFFGQFGFIFVGLQFLQFVYGFTPWQAVLKLLLVPLIVLPMSRVAGILSKTIPQKYLGSFGLTFLGIGMYVFSTMPLTFSYVHFWSGLALFAFGMALASTPATTAITNSLPAEKQGVASAVNDVARELGSALGIALVGAILNSTYRSGMAESVKQLPAQLAENVSHSIAFTSVQAPAGMETQFALLKEKAFESFRHGTALSMQMIMVVAFAAALTIFIFAPKKTHEVD</sequence>
<feature type="transmembrane region" description="Helical" evidence="5">
    <location>
        <begin position="262"/>
        <end position="284"/>
    </location>
</feature>
<organism evidence="7">
    <name type="scientific">freshwater metagenome</name>
    <dbReference type="NCBI Taxonomy" id="449393"/>
    <lineage>
        <taxon>unclassified sequences</taxon>
        <taxon>metagenomes</taxon>
        <taxon>ecological metagenomes</taxon>
    </lineage>
</organism>
<feature type="transmembrane region" description="Helical" evidence="5">
    <location>
        <begin position="161"/>
        <end position="182"/>
    </location>
</feature>
<keyword evidence="4 5" id="KW-0472">Membrane</keyword>
<dbReference type="PROSITE" id="PS00216">
    <property type="entry name" value="SUGAR_TRANSPORT_1"/>
    <property type="match status" value="1"/>
</dbReference>
<feature type="transmembrane region" description="Helical" evidence="5">
    <location>
        <begin position="75"/>
        <end position="93"/>
    </location>
</feature>
<feature type="transmembrane region" description="Helical" evidence="5">
    <location>
        <begin position="470"/>
        <end position="491"/>
    </location>
</feature>
<evidence type="ECO:0000256" key="5">
    <source>
        <dbReference type="SAM" id="Phobius"/>
    </source>
</evidence>
<evidence type="ECO:0000256" key="4">
    <source>
        <dbReference type="ARBA" id="ARBA00023136"/>
    </source>
</evidence>
<gene>
    <name evidence="7" type="ORF">UFOPK2837_01120</name>
</gene>
<feature type="domain" description="Major facilitator superfamily (MFS) profile" evidence="6">
    <location>
        <begin position="9"/>
        <end position="495"/>
    </location>
</feature>
<dbReference type="PROSITE" id="PS50850">
    <property type="entry name" value="MFS"/>
    <property type="match status" value="1"/>
</dbReference>
<dbReference type="InterPro" id="IPR020846">
    <property type="entry name" value="MFS_dom"/>
</dbReference>
<feature type="transmembrane region" description="Helical" evidence="5">
    <location>
        <begin position="194"/>
        <end position="214"/>
    </location>
</feature>
<feature type="transmembrane region" description="Helical" evidence="5">
    <location>
        <begin position="12"/>
        <end position="35"/>
    </location>
</feature>
<dbReference type="SUPFAM" id="SSF103473">
    <property type="entry name" value="MFS general substrate transporter"/>
    <property type="match status" value="1"/>
</dbReference>
<dbReference type="PANTHER" id="PTHR42718">
    <property type="entry name" value="MAJOR FACILITATOR SUPERFAMILY MULTIDRUG TRANSPORTER MFSC"/>
    <property type="match status" value="1"/>
</dbReference>
<protein>
    <submittedName>
        <fullName evidence="7">Unannotated protein</fullName>
    </submittedName>
</protein>
<evidence type="ECO:0000256" key="1">
    <source>
        <dbReference type="ARBA" id="ARBA00004141"/>
    </source>
</evidence>
<name>A0A6J6UL78_9ZZZZ</name>
<comment type="subcellular location">
    <subcellularLocation>
        <location evidence="1">Membrane</location>
        <topology evidence="1">Multi-pass membrane protein</topology>
    </subcellularLocation>
</comment>
<dbReference type="InterPro" id="IPR036259">
    <property type="entry name" value="MFS_trans_sf"/>
</dbReference>
<dbReference type="Pfam" id="PF07690">
    <property type="entry name" value="MFS_1"/>
    <property type="match status" value="1"/>
</dbReference>
<dbReference type="PANTHER" id="PTHR42718:SF42">
    <property type="entry name" value="EXPORT PROTEIN"/>
    <property type="match status" value="1"/>
</dbReference>
<feature type="transmembrane region" description="Helical" evidence="5">
    <location>
        <begin position="327"/>
        <end position="344"/>
    </location>
</feature>
<dbReference type="CDD" id="cd17321">
    <property type="entry name" value="MFS_MMR_MDR_like"/>
    <property type="match status" value="1"/>
</dbReference>